<sequence>MKEVCSLLSLDNLLKYVKLHFFNVILAILLVIFFNQIASIFHKILCKVNSKILKEKAVRTFFNSLSNIVIKLVLLTIILQLVGINLSSIFALVGALGLVLGFAFKETISNICGGVILLTFKPFKVGDLISYNSNIGTIKKIEIFYTTILTLQNEYLIIPNGNLINNEIKNIDINNIRRLDLKVGVSYESDIQKVKNLILSIINREKEKLFDYTISEPIIGVVDLNSSSIDFDIKVYVKKGKYQEARYYILENIKKVFDENNIEIPYNKLDVYMK</sequence>
<organism evidence="11 12">
    <name type="scientific">Sneathia vaginalis</name>
    <dbReference type="NCBI Taxonomy" id="187101"/>
    <lineage>
        <taxon>Bacteria</taxon>
        <taxon>Fusobacteriati</taxon>
        <taxon>Fusobacteriota</taxon>
        <taxon>Fusobacteriia</taxon>
        <taxon>Fusobacteriales</taxon>
        <taxon>Leptotrichiaceae</taxon>
        <taxon>Sneathia</taxon>
    </lineage>
</organism>
<dbReference type="Gene3D" id="1.10.287.1260">
    <property type="match status" value="1"/>
</dbReference>
<dbReference type="RefSeq" id="WP_046328993.1">
    <property type="nucleotide sequence ID" value="NZ_CP011280.1"/>
</dbReference>
<keyword evidence="12" id="KW-1185">Reference proteome</keyword>
<evidence type="ECO:0008006" key="13">
    <source>
        <dbReference type="Google" id="ProtNLM"/>
    </source>
</evidence>
<dbReference type="InterPro" id="IPR006685">
    <property type="entry name" value="MscS_channel_2nd"/>
</dbReference>
<dbReference type="HOGENOM" id="CLU_037945_8_2_0"/>
<proteinExistence type="inferred from homology"/>
<protein>
    <recommendedName>
        <fullName evidence="13">Mechanosensitive ion channel protein MscS</fullName>
    </recommendedName>
</protein>
<evidence type="ECO:0000256" key="7">
    <source>
        <dbReference type="SAM" id="Phobius"/>
    </source>
</evidence>
<dbReference type="SUPFAM" id="SSF82689">
    <property type="entry name" value="Mechanosensitive channel protein MscS (YggB), C-terminal domain"/>
    <property type="match status" value="1"/>
</dbReference>
<dbReference type="InterPro" id="IPR045275">
    <property type="entry name" value="MscS_archaea/bacteria_type"/>
</dbReference>
<name>A0A0E3UU42_9FUSO</name>
<dbReference type="InterPro" id="IPR011066">
    <property type="entry name" value="MscS_channel_C_sf"/>
</dbReference>
<dbReference type="GO" id="GO:0008381">
    <property type="term" value="F:mechanosensitive monoatomic ion channel activity"/>
    <property type="evidence" value="ECO:0007669"/>
    <property type="project" value="InterPro"/>
</dbReference>
<dbReference type="STRING" id="187101.VC03_05270"/>
<dbReference type="PATRIC" id="fig|1069640.6.peg.1043"/>
<dbReference type="OrthoDB" id="9809206at2"/>
<dbReference type="Pfam" id="PF21088">
    <property type="entry name" value="MS_channel_1st"/>
    <property type="match status" value="1"/>
</dbReference>
<dbReference type="InterPro" id="IPR049142">
    <property type="entry name" value="MS_channel_1st"/>
</dbReference>
<dbReference type="Pfam" id="PF00924">
    <property type="entry name" value="MS_channel_2nd"/>
    <property type="match status" value="1"/>
</dbReference>
<evidence type="ECO:0000259" key="9">
    <source>
        <dbReference type="Pfam" id="PF21082"/>
    </source>
</evidence>
<dbReference type="InterPro" id="IPR023408">
    <property type="entry name" value="MscS_beta-dom_sf"/>
</dbReference>
<dbReference type="KEGG" id="sns:VC03_05270"/>
<evidence type="ECO:0000259" key="10">
    <source>
        <dbReference type="Pfam" id="PF21088"/>
    </source>
</evidence>
<evidence type="ECO:0000256" key="4">
    <source>
        <dbReference type="ARBA" id="ARBA00022692"/>
    </source>
</evidence>
<comment type="subcellular location">
    <subcellularLocation>
        <location evidence="1">Cell membrane</location>
        <topology evidence="1">Multi-pass membrane protein</topology>
    </subcellularLocation>
</comment>
<evidence type="ECO:0000256" key="2">
    <source>
        <dbReference type="ARBA" id="ARBA00008017"/>
    </source>
</evidence>
<keyword evidence="3" id="KW-1003">Cell membrane</keyword>
<dbReference type="GO" id="GO:0005886">
    <property type="term" value="C:plasma membrane"/>
    <property type="evidence" value="ECO:0007669"/>
    <property type="project" value="UniProtKB-SubCell"/>
</dbReference>
<keyword evidence="6 7" id="KW-0472">Membrane</keyword>
<feature type="domain" description="Mechanosensitive ion channel MscS C-terminal" evidence="9">
    <location>
        <begin position="181"/>
        <end position="264"/>
    </location>
</feature>
<evidence type="ECO:0000256" key="6">
    <source>
        <dbReference type="ARBA" id="ARBA00023136"/>
    </source>
</evidence>
<keyword evidence="4 7" id="KW-0812">Transmembrane</keyword>
<dbReference type="InterPro" id="IPR049278">
    <property type="entry name" value="MS_channel_C"/>
</dbReference>
<feature type="domain" description="Mechanosensitive ion channel transmembrane helices 2/3" evidence="10">
    <location>
        <begin position="66"/>
        <end position="105"/>
    </location>
</feature>
<feature type="transmembrane region" description="Helical" evidence="7">
    <location>
        <begin position="61"/>
        <end position="82"/>
    </location>
</feature>
<accession>A0A0E3UU42</accession>
<dbReference type="EMBL" id="CP011280">
    <property type="protein sequence ID" value="AKC95889.1"/>
    <property type="molecule type" value="Genomic_DNA"/>
</dbReference>
<evidence type="ECO:0000256" key="5">
    <source>
        <dbReference type="ARBA" id="ARBA00022989"/>
    </source>
</evidence>
<evidence type="ECO:0000259" key="8">
    <source>
        <dbReference type="Pfam" id="PF00924"/>
    </source>
</evidence>
<dbReference type="SUPFAM" id="SSF50182">
    <property type="entry name" value="Sm-like ribonucleoproteins"/>
    <property type="match status" value="1"/>
</dbReference>
<feature type="domain" description="Mechanosensitive ion channel MscS" evidence="8">
    <location>
        <begin position="107"/>
        <end position="171"/>
    </location>
</feature>
<dbReference type="PANTHER" id="PTHR30221">
    <property type="entry name" value="SMALL-CONDUCTANCE MECHANOSENSITIVE CHANNEL"/>
    <property type="match status" value="1"/>
</dbReference>
<dbReference type="InterPro" id="IPR011014">
    <property type="entry name" value="MscS_channel_TM-2"/>
</dbReference>
<evidence type="ECO:0000256" key="3">
    <source>
        <dbReference type="ARBA" id="ARBA00022475"/>
    </source>
</evidence>
<dbReference type="PANTHER" id="PTHR30221:SF1">
    <property type="entry name" value="SMALL-CONDUCTANCE MECHANOSENSITIVE CHANNEL"/>
    <property type="match status" value="1"/>
</dbReference>
<evidence type="ECO:0000256" key="1">
    <source>
        <dbReference type="ARBA" id="ARBA00004651"/>
    </source>
</evidence>
<dbReference type="SUPFAM" id="SSF82861">
    <property type="entry name" value="Mechanosensitive channel protein MscS (YggB), transmembrane region"/>
    <property type="match status" value="1"/>
</dbReference>
<dbReference type="InterPro" id="IPR010920">
    <property type="entry name" value="LSM_dom_sf"/>
</dbReference>
<gene>
    <name evidence="11" type="ORF">VC03_05270</name>
</gene>
<feature type="transmembrane region" description="Helical" evidence="7">
    <location>
        <begin position="88"/>
        <end position="104"/>
    </location>
</feature>
<dbReference type="Gene3D" id="2.30.30.60">
    <property type="match status" value="1"/>
</dbReference>
<comment type="similarity">
    <text evidence="2">Belongs to the MscS (TC 1.A.23) family.</text>
</comment>
<reference evidence="11 12" key="1">
    <citation type="journal article" date="2012" name="BMC Genomics">
        <title>Genomic sequence analysis and characterization of Sneathia amnii sp. nov.</title>
        <authorList>
            <consortium name="Vaginal Microbiome Consortium (additional members)"/>
            <person name="Harwich M.D.Jr."/>
            <person name="Serrano M.G."/>
            <person name="Fettweis J.M."/>
            <person name="Alves J.M."/>
            <person name="Reimers M.A."/>
            <person name="Buck G.A."/>
            <person name="Jefferson K.K."/>
        </authorList>
    </citation>
    <scope>NUCLEOTIDE SEQUENCE [LARGE SCALE GENOMIC DNA]</scope>
    <source>
        <strain evidence="11 12">SN35</strain>
    </source>
</reference>
<dbReference type="Proteomes" id="UP000033103">
    <property type="component" value="Chromosome"/>
</dbReference>
<evidence type="ECO:0000313" key="11">
    <source>
        <dbReference type="EMBL" id="AKC95889.1"/>
    </source>
</evidence>
<dbReference type="AlphaFoldDB" id="A0A0E3UU42"/>
<evidence type="ECO:0000313" key="12">
    <source>
        <dbReference type="Proteomes" id="UP000033103"/>
    </source>
</evidence>
<dbReference type="Pfam" id="PF21082">
    <property type="entry name" value="MS_channel_3rd"/>
    <property type="match status" value="1"/>
</dbReference>
<feature type="transmembrane region" description="Helical" evidence="7">
    <location>
        <begin position="20"/>
        <end position="41"/>
    </location>
</feature>
<keyword evidence="5 7" id="KW-1133">Transmembrane helix</keyword>
<dbReference type="Gene3D" id="3.30.70.100">
    <property type="match status" value="1"/>
</dbReference>